<dbReference type="Pfam" id="PF01359">
    <property type="entry name" value="Transposase_1"/>
    <property type="match status" value="1"/>
</dbReference>
<feature type="region of interest" description="Disordered" evidence="1">
    <location>
        <begin position="100"/>
        <end position="136"/>
    </location>
</feature>
<comment type="caution">
    <text evidence="2">The sequence shown here is derived from an EMBL/GenBank/DDBJ whole genome shotgun (WGS) entry which is preliminary data.</text>
</comment>
<dbReference type="Proteomes" id="UP001558652">
    <property type="component" value="Unassembled WGS sequence"/>
</dbReference>
<accession>A0ABD0YL34</accession>
<gene>
    <name evidence="2" type="ORF">AAG570_005450</name>
</gene>
<organism evidence="2 3">
    <name type="scientific">Ranatra chinensis</name>
    <dbReference type="NCBI Taxonomy" id="642074"/>
    <lineage>
        <taxon>Eukaryota</taxon>
        <taxon>Metazoa</taxon>
        <taxon>Ecdysozoa</taxon>
        <taxon>Arthropoda</taxon>
        <taxon>Hexapoda</taxon>
        <taxon>Insecta</taxon>
        <taxon>Pterygota</taxon>
        <taxon>Neoptera</taxon>
        <taxon>Paraneoptera</taxon>
        <taxon>Hemiptera</taxon>
        <taxon>Heteroptera</taxon>
        <taxon>Panheteroptera</taxon>
        <taxon>Nepomorpha</taxon>
        <taxon>Nepidae</taxon>
        <taxon>Ranatrinae</taxon>
        <taxon>Ranatra</taxon>
    </lineage>
</organism>
<evidence type="ECO:0000313" key="3">
    <source>
        <dbReference type="Proteomes" id="UP001558652"/>
    </source>
</evidence>
<dbReference type="AlphaFoldDB" id="A0ABD0YL34"/>
<protein>
    <submittedName>
        <fullName evidence="2">Uncharacterized protein</fullName>
    </submittedName>
</protein>
<dbReference type="EMBL" id="JBFDAA010000018">
    <property type="protein sequence ID" value="KAL1115955.1"/>
    <property type="molecule type" value="Genomic_DNA"/>
</dbReference>
<evidence type="ECO:0000256" key="1">
    <source>
        <dbReference type="SAM" id="MobiDB-lite"/>
    </source>
</evidence>
<proteinExistence type="predicted"/>
<evidence type="ECO:0000313" key="2">
    <source>
        <dbReference type="EMBL" id="KAL1115955.1"/>
    </source>
</evidence>
<keyword evidence="3" id="KW-1185">Reference proteome</keyword>
<dbReference type="InterPro" id="IPR001888">
    <property type="entry name" value="Transposase_1"/>
</dbReference>
<name>A0ABD0YL34_9HEMI</name>
<reference evidence="2 3" key="1">
    <citation type="submission" date="2024-07" db="EMBL/GenBank/DDBJ databases">
        <title>Chromosome-level genome assembly of the water stick insect Ranatra chinensis (Heteroptera: Nepidae).</title>
        <authorList>
            <person name="Liu X."/>
        </authorList>
    </citation>
    <scope>NUCLEOTIDE SEQUENCE [LARGE SCALE GENOMIC DNA]</scope>
    <source>
        <strain evidence="2">Cailab_2021Rc</strain>
        <tissue evidence="2">Muscle</tissue>
    </source>
</reference>
<sequence>MQWENMRSPIAKKFKFLESTKKIMASVFQGQKGIFPFGFVPREETINAVRYFETGGCKLLRGGHFEALFSPKPVLNNELRARDLETTDHNLPAEYRRLQGLLPGRPNEDGLAADGGAEEVVPDPVRTPRNTRVVPSPPTLLYPDGVYIMKSEMNFGKKK</sequence>